<evidence type="ECO:0000313" key="1">
    <source>
        <dbReference type="EMBL" id="OAD79303.1"/>
    </source>
</evidence>
<dbReference type="EMBL" id="KV440972">
    <property type="protein sequence ID" value="OAD79303.1"/>
    <property type="molecule type" value="Genomic_DNA"/>
</dbReference>
<dbReference type="OrthoDB" id="2201802at2759"/>
<dbReference type="Gene3D" id="3.30.420.10">
    <property type="entry name" value="Ribonuclease H-like superfamily/Ribonuclease H"/>
    <property type="match status" value="1"/>
</dbReference>
<dbReference type="AlphaFoldDB" id="A0A162V171"/>
<organism evidence="1 2">
    <name type="scientific">Phycomyces blakesleeanus (strain ATCC 8743b / DSM 1359 / FGSC 10004 / NBRC 33097 / NRRL 1555)</name>
    <dbReference type="NCBI Taxonomy" id="763407"/>
    <lineage>
        <taxon>Eukaryota</taxon>
        <taxon>Fungi</taxon>
        <taxon>Fungi incertae sedis</taxon>
        <taxon>Mucoromycota</taxon>
        <taxon>Mucoromycotina</taxon>
        <taxon>Mucoromycetes</taxon>
        <taxon>Mucorales</taxon>
        <taxon>Phycomycetaceae</taxon>
        <taxon>Phycomyces</taxon>
    </lineage>
</organism>
<dbReference type="VEuPathDB" id="FungiDB:PHYBLDRAFT_58353"/>
<proteinExistence type="predicted"/>
<dbReference type="RefSeq" id="XP_018297343.1">
    <property type="nucleotide sequence ID" value="XM_018440299.1"/>
</dbReference>
<gene>
    <name evidence="1" type="ORF">PHYBLDRAFT_58353</name>
</gene>
<dbReference type="Proteomes" id="UP000077315">
    <property type="component" value="Unassembled WGS sequence"/>
</dbReference>
<dbReference type="GO" id="GO:0003676">
    <property type="term" value="F:nucleic acid binding"/>
    <property type="evidence" value="ECO:0007669"/>
    <property type="project" value="InterPro"/>
</dbReference>
<evidence type="ECO:0000313" key="2">
    <source>
        <dbReference type="Proteomes" id="UP000077315"/>
    </source>
</evidence>
<dbReference type="InParanoid" id="A0A162V171"/>
<protein>
    <submittedName>
        <fullName evidence="1">Uncharacterized protein</fullName>
    </submittedName>
</protein>
<reference evidence="2" key="1">
    <citation type="submission" date="2015-06" db="EMBL/GenBank/DDBJ databases">
        <title>Expansion of signal transduction pathways in fungi by whole-genome duplication.</title>
        <authorList>
            <consortium name="DOE Joint Genome Institute"/>
            <person name="Corrochano L.M."/>
            <person name="Kuo A."/>
            <person name="Marcet-Houben M."/>
            <person name="Polaino S."/>
            <person name="Salamov A."/>
            <person name="Villalobos J.M."/>
            <person name="Alvarez M.I."/>
            <person name="Avalos J."/>
            <person name="Benito E.P."/>
            <person name="Benoit I."/>
            <person name="Burger G."/>
            <person name="Camino L.P."/>
            <person name="Canovas D."/>
            <person name="Cerda-Olmedo E."/>
            <person name="Cheng J.-F."/>
            <person name="Dominguez A."/>
            <person name="Elias M."/>
            <person name="Eslava A.P."/>
            <person name="Glaser F."/>
            <person name="Grimwood J."/>
            <person name="Gutierrez G."/>
            <person name="Heitman J."/>
            <person name="Henrissat B."/>
            <person name="Iturriaga E.A."/>
            <person name="Lang B.F."/>
            <person name="Lavin J.L."/>
            <person name="Lee S."/>
            <person name="Li W."/>
            <person name="Lindquist E."/>
            <person name="Lopez-Garcia S."/>
            <person name="Luque E.M."/>
            <person name="Marcos A.T."/>
            <person name="Martin J."/>
            <person name="McCluskey K."/>
            <person name="Medina H.R."/>
            <person name="Miralles-Duran A."/>
            <person name="Miyazaki A."/>
            <person name="Munoz-Torres E."/>
            <person name="Oguiza J.A."/>
            <person name="Ohm R."/>
            <person name="Olmedo M."/>
            <person name="Orejas M."/>
            <person name="Ortiz-Castellanos L."/>
            <person name="Pisabarro A.G."/>
            <person name="Rodriguez-Romero J."/>
            <person name="Ruiz-Herrera J."/>
            <person name="Ruiz-Vazquez R."/>
            <person name="Sanz C."/>
            <person name="Schackwitz W."/>
            <person name="Schmutz J."/>
            <person name="Shahriari M."/>
            <person name="Shelest E."/>
            <person name="Silva-Franco F."/>
            <person name="Soanes D."/>
            <person name="Syed K."/>
            <person name="Tagua V.G."/>
            <person name="Talbot N.J."/>
            <person name="Thon M."/>
            <person name="De vries R.P."/>
            <person name="Wiebenga A."/>
            <person name="Yadav J.S."/>
            <person name="Braun E.L."/>
            <person name="Baker S."/>
            <person name="Garre V."/>
            <person name="Horwitz B."/>
            <person name="Torres-Martinez S."/>
            <person name="Idnurm A."/>
            <person name="Herrera-Estrella A."/>
            <person name="Gabaldon T."/>
            <person name="Grigoriev I.V."/>
        </authorList>
    </citation>
    <scope>NUCLEOTIDE SEQUENCE [LARGE SCALE GENOMIC DNA]</scope>
    <source>
        <strain evidence="2">NRRL 1555(-)</strain>
    </source>
</reference>
<sequence length="114" mass="12811">MLISQCKSSLLKKSLIKTTCVFENSERALVTLAINEKKIWSGKSCLCLEGNDGSKRVFQKIKKRYKEKQAIDTVKQSGGGIMFLSERFGPLKVIKSESVNQDKYIDTLAQALLH</sequence>
<accession>A0A162V171</accession>
<dbReference type="GeneID" id="29001205"/>
<dbReference type="InterPro" id="IPR036397">
    <property type="entry name" value="RNaseH_sf"/>
</dbReference>
<keyword evidence="2" id="KW-1185">Reference proteome</keyword>
<name>A0A162V171_PHYB8</name>